<accession>A0ACC3BRC3</accession>
<evidence type="ECO:0000313" key="2">
    <source>
        <dbReference type="Proteomes" id="UP000798662"/>
    </source>
</evidence>
<reference evidence="1" key="1">
    <citation type="submission" date="2019-11" db="EMBL/GenBank/DDBJ databases">
        <title>Nori genome reveals adaptations in red seaweeds to the harsh intertidal environment.</title>
        <authorList>
            <person name="Wang D."/>
            <person name="Mao Y."/>
        </authorList>
    </citation>
    <scope>NUCLEOTIDE SEQUENCE</scope>
    <source>
        <tissue evidence="1">Gametophyte</tissue>
    </source>
</reference>
<organism evidence="1 2">
    <name type="scientific">Pyropia yezoensis</name>
    <name type="common">Susabi-nori</name>
    <name type="synonym">Porphyra yezoensis</name>
    <dbReference type="NCBI Taxonomy" id="2788"/>
    <lineage>
        <taxon>Eukaryota</taxon>
        <taxon>Rhodophyta</taxon>
        <taxon>Bangiophyceae</taxon>
        <taxon>Bangiales</taxon>
        <taxon>Bangiaceae</taxon>
        <taxon>Pyropia</taxon>
    </lineage>
</organism>
<proteinExistence type="predicted"/>
<dbReference type="EMBL" id="CM020618">
    <property type="protein sequence ID" value="KAK1860148.1"/>
    <property type="molecule type" value="Genomic_DNA"/>
</dbReference>
<gene>
    <name evidence="1" type="ORF">I4F81_002737</name>
</gene>
<name>A0ACC3BRC3_PYRYE</name>
<protein>
    <submittedName>
        <fullName evidence="1">Uncharacterized protein</fullName>
    </submittedName>
</protein>
<keyword evidence="2" id="KW-1185">Reference proteome</keyword>
<sequence length="336" mass="35121">MFGTMQSNVRERAKVRVRPAHFVRAALLAAAVVIGFRRLVVCSHGACCTWKEAHRDQEGAAALAYLSGAGECIGPASHLPHHDLSTQLPFSLSFSRSLRLHHCAPSLYLLCRPCLLRHHPVTRSKPASSPFLSHGAMEVLAMDFVSPWAVTAPYGGCARRGHYGDGCRSSSVAPTRARSAPAWRPRSSVGRDAHDGSVVLRFETPGFPRSALHLDLSEDATRLNVSGKLTREGGKASPPTVDGTAAAAADSPAAAEGAATAGASGGVAGEPAAAASAGGGAITTDTEVVKSFELAYRLPRDVDASAITASYEFGVLTVQVPKKAVVAESRTIPILD</sequence>
<dbReference type="Proteomes" id="UP000798662">
    <property type="component" value="Chromosome 1"/>
</dbReference>
<comment type="caution">
    <text evidence="1">The sequence shown here is derived from an EMBL/GenBank/DDBJ whole genome shotgun (WGS) entry which is preliminary data.</text>
</comment>
<evidence type="ECO:0000313" key="1">
    <source>
        <dbReference type="EMBL" id="KAK1860148.1"/>
    </source>
</evidence>